<evidence type="ECO:0000313" key="2">
    <source>
        <dbReference type="Proteomes" id="UP001341281"/>
    </source>
</evidence>
<organism evidence="1 2">
    <name type="scientific">Paspalum notatum var. saurae</name>
    <dbReference type="NCBI Taxonomy" id="547442"/>
    <lineage>
        <taxon>Eukaryota</taxon>
        <taxon>Viridiplantae</taxon>
        <taxon>Streptophyta</taxon>
        <taxon>Embryophyta</taxon>
        <taxon>Tracheophyta</taxon>
        <taxon>Spermatophyta</taxon>
        <taxon>Magnoliopsida</taxon>
        <taxon>Liliopsida</taxon>
        <taxon>Poales</taxon>
        <taxon>Poaceae</taxon>
        <taxon>PACMAD clade</taxon>
        <taxon>Panicoideae</taxon>
        <taxon>Andropogonodae</taxon>
        <taxon>Paspaleae</taxon>
        <taxon>Paspalinae</taxon>
        <taxon>Paspalum</taxon>
    </lineage>
</organism>
<dbReference type="Proteomes" id="UP001341281">
    <property type="component" value="Chromosome 08"/>
</dbReference>
<keyword evidence="2" id="KW-1185">Reference proteome</keyword>
<dbReference type="AlphaFoldDB" id="A0AAQ3UFQ7"/>
<name>A0AAQ3UFQ7_PASNO</name>
<accession>A0AAQ3UFQ7</accession>
<reference evidence="1 2" key="1">
    <citation type="submission" date="2024-02" db="EMBL/GenBank/DDBJ databases">
        <title>High-quality chromosome-scale genome assembly of Pensacola bahiagrass (Paspalum notatum Flugge var. saurae).</title>
        <authorList>
            <person name="Vega J.M."/>
            <person name="Podio M."/>
            <person name="Orjuela J."/>
            <person name="Siena L.A."/>
            <person name="Pessino S.C."/>
            <person name="Combes M.C."/>
            <person name="Mariac C."/>
            <person name="Albertini E."/>
            <person name="Pupilli F."/>
            <person name="Ortiz J.P.A."/>
            <person name="Leblanc O."/>
        </authorList>
    </citation>
    <scope>NUCLEOTIDE SEQUENCE [LARGE SCALE GENOMIC DNA]</scope>
    <source>
        <strain evidence="1">R1</strain>
        <tissue evidence="1">Leaf</tissue>
    </source>
</reference>
<proteinExistence type="predicted"/>
<dbReference type="EMBL" id="CP144752">
    <property type="protein sequence ID" value="WVZ89317.1"/>
    <property type="molecule type" value="Genomic_DNA"/>
</dbReference>
<gene>
    <name evidence="1" type="ORF">U9M48_035738</name>
</gene>
<sequence>FERKILWPRRVHPPATSTSSFPRRCSLLHTFQGSMNARQGESLSSGRLAASEHFVDTLPELFEEKTKSGTLIASKGITYTIKVKYTLLHSIDCGGIN</sequence>
<protein>
    <submittedName>
        <fullName evidence="1">Uncharacterized protein</fullName>
    </submittedName>
</protein>
<evidence type="ECO:0000313" key="1">
    <source>
        <dbReference type="EMBL" id="WVZ89317.1"/>
    </source>
</evidence>
<feature type="non-terminal residue" evidence="1">
    <location>
        <position position="1"/>
    </location>
</feature>